<feature type="domain" description="PH" evidence="3">
    <location>
        <begin position="2391"/>
        <end position="2504"/>
    </location>
</feature>
<dbReference type="GO" id="GO:0015631">
    <property type="term" value="F:tubulin binding"/>
    <property type="evidence" value="ECO:0007669"/>
    <property type="project" value="TreeGrafter"/>
</dbReference>
<dbReference type="GO" id="GO:0005739">
    <property type="term" value="C:mitochondrion"/>
    <property type="evidence" value="ECO:0007669"/>
    <property type="project" value="TreeGrafter"/>
</dbReference>
<feature type="compositionally biased region" description="Low complexity" evidence="2">
    <location>
        <begin position="332"/>
        <end position="347"/>
    </location>
</feature>
<evidence type="ECO:0000256" key="1">
    <source>
        <dbReference type="SAM" id="Coils"/>
    </source>
</evidence>
<keyword evidence="5" id="KW-1185">Reference proteome</keyword>
<dbReference type="RefSeq" id="XP_020070533.1">
    <property type="nucleotide sequence ID" value="XM_020214953.1"/>
</dbReference>
<feature type="region of interest" description="Disordered" evidence="2">
    <location>
        <begin position="390"/>
        <end position="428"/>
    </location>
</feature>
<evidence type="ECO:0000313" key="5">
    <source>
        <dbReference type="Proteomes" id="UP000094389"/>
    </source>
</evidence>
<dbReference type="Proteomes" id="UP000094389">
    <property type="component" value="Unassembled WGS sequence"/>
</dbReference>
<dbReference type="CDD" id="cd13365">
    <property type="entry name" value="PH_PLC_plant-like"/>
    <property type="match status" value="1"/>
</dbReference>
<feature type="region of interest" description="Disordered" evidence="2">
    <location>
        <begin position="2311"/>
        <end position="2367"/>
    </location>
</feature>
<dbReference type="GO" id="GO:0005938">
    <property type="term" value="C:cell cortex"/>
    <property type="evidence" value="ECO:0007669"/>
    <property type="project" value="InterPro"/>
</dbReference>
<feature type="coiled-coil region" evidence="1">
    <location>
        <begin position="510"/>
        <end position="650"/>
    </location>
</feature>
<dbReference type="GO" id="GO:0032065">
    <property type="term" value="P:maintenance of protein location in cell cortex"/>
    <property type="evidence" value="ECO:0007669"/>
    <property type="project" value="InterPro"/>
</dbReference>
<dbReference type="InterPro" id="IPR053005">
    <property type="entry name" value="Nuclear_Pos-Cytoskel_Interact"/>
</dbReference>
<dbReference type="SUPFAM" id="SSF50729">
    <property type="entry name" value="PH domain-like"/>
    <property type="match status" value="1"/>
</dbReference>
<feature type="region of interest" description="Disordered" evidence="2">
    <location>
        <begin position="329"/>
        <end position="350"/>
    </location>
</feature>
<dbReference type="GO" id="GO:0005543">
    <property type="term" value="F:phospholipid binding"/>
    <property type="evidence" value="ECO:0007669"/>
    <property type="project" value="InterPro"/>
</dbReference>
<dbReference type="GeneID" id="30989349"/>
<dbReference type="STRING" id="983966.A0A1E4S1V2"/>
<dbReference type="OrthoDB" id="3981091at2759"/>
<proteinExistence type="predicted"/>
<dbReference type="SMART" id="SM00233">
    <property type="entry name" value="PH"/>
    <property type="match status" value="1"/>
</dbReference>
<accession>A0A1E4S1V2</accession>
<reference evidence="4 5" key="1">
    <citation type="journal article" date="2016" name="Proc. Natl. Acad. Sci. U.S.A.">
        <title>Comparative genomics of biotechnologically important yeasts.</title>
        <authorList>
            <person name="Riley R."/>
            <person name="Haridas S."/>
            <person name="Wolfe K.H."/>
            <person name="Lopes M.R."/>
            <person name="Hittinger C.T."/>
            <person name="Goeker M."/>
            <person name="Salamov A.A."/>
            <person name="Wisecaver J.H."/>
            <person name="Long T.M."/>
            <person name="Calvey C.H."/>
            <person name="Aerts A.L."/>
            <person name="Barry K.W."/>
            <person name="Choi C."/>
            <person name="Clum A."/>
            <person name="Coughlan A.Y."/>
            <person name="Deshpande S."/>
            <person name="Douglass A.P."/>
            <person name="Hanson S.J."/>
            <person name="Klenk H.-P."/>
            <person name="LaButti K.M."/>
            <person name="Lapidus A."/>
            <person name="Lindquist E.A."/>
            <person name="Lipzen A.M."/>
            <person name="Meier-Kolthoff J.P."/>
            <person name="Ohm R.A."/>
            <person name="Otillar R.P."/>
            <person name="Pangilinan J.L."/>
            <person name="Peng Y."/>
            <person name="Rokas A."/>
            <person name="Rosa C.A."/>
            <person name="Scheuner C."/>
            <person name="Sibirny A.A."/>
            <person name="Slot J.C."/>
            <person name="Stielow J.B."/>
            <person name="Sun H."/>
            <person name="Kurtzman C.P."/>
            <person name="Blackwell M."/>
            <person name="Grigoriev I.V."/>
            <person name="Jeffries T.W."/>
        </authorList>
    </citation>
    <scope>NUCLEOTIDE SEQUENCE [LARGE SCALE GENOMIC DNA]</scope>
    <source>
        <strain evidence="5">ATCC 18201 / CBS 1600 / BCRC 20928 / JCM 3617 / NBRC 0987 / NRRL Y-1542</strain>
    </source>
</reference>
<evidence type="ECO:0000259" key="3">
    <source>
        <dbReference type="SMART" id="SM00233"/>
    </source>
</evidence>
<protein>
    <recommendedName>
        <fullName evidence="3">PH domain-containing protein</fullName>
    </recommendedName>
</protein>
<evidence type="ECO:0000313" key="4">
    <source>
        <dbReference type="EMBL" id="ODV73494.1"/>
    </source>
</evidence>
<keyword evidence="1" id="KW-0175">Coiled coil</keyword>
<dbReference type="EMBL" id="KV453930">
    <property type="protein sequence ID" value="ODV73494.1"/>
    <property type="molecule type" value="Genomic_DNA"/>
</dbReference>
<feature type="compositionally biased region" description="Low complexity" evidence="2">
    <location>
        <begin position="2337"/>
        <end position="2354"/>
    </location>
</feature>
<name>A0A1E4S1V2_CYBJN</name>
<dbReference type="InterPro" id="IPR024774">
    <property type="entry name" value="PH_dom-Mcp5-type"/>
</dbReference>
<feature type="region of interest" description="Disordered" evidence="2">
    <location>
        <begin position="253"/>
        <end position="290"/>
    </location>
</feature>
<sequence>MSPTDHNLKAQLSDIQKRMSETMFNSPKRPSQQKDRDTPEKSASPVAGSAEDKDKSGGKTKGLSLVSRRDKRTSLPPIDGSRALSTQKGSAKDLDFAVGLSENLLQECRRLNAENESKNQKLKTFQEELLKMKSSNANLLAKLNDTMANEERFKDSNWELEMKLQQLTEEYKSISENYQKSQKEMNKHIDLSNSIRSELEEMNLNKSSLEKEYSSTKLTSATEIQDLKSHVDELNDENTKLNDEIDELRRELEEAKKKPSKVQLSGIPSLQPVEDSDSESELQEPSISPVKTVALNNNALEAETLRSSLQSAHHTIAKLRGQILKLRQGELSSKQQAQQSSPPSKRSIPLLKKNIKGLGDFSKGNLQIRGNSNRGSTVIYDDSSDIDDDWEVTGGSSLEPSPSKQSKRPTSVVSDSKELIDDSGSDYDEDIPVAPLSAELQTISEEAAANYAKQNNLVLVPLVEFNSFTDASNLLPFKEQEIISLKGKLSELESKEKEYISSHEVTESKLKAKSVELDTAKKSLDSLNTEHAEKVFTLASLNEKHDNLKSELEASHAELKLKTEANAELETKLANLTEEKAKELETVKRNLNLNEETFKEKLSVSDAVIADLKTKLTDITSKYDELSTVLATTQQKLETADNEKTSLQEHMDNPSNEFLSEKAAKQGLVVISKGTHDEIVAKSNRSIDDLARENNLKVLKTDEYDVLSKKAEEPSIEHLSEHAQKQGHAILHKDELTNLKTKAEKSITEIAKDNNAVVIPDSEYKELLRKLNNPTQEEIKALSESYGLTSITQSEYDNLIRRAEKPSVDEITSRAGSLGLAILSATELESLKTASIKLADETERVKSLNSDISLLKEEASKKDSYIDELTTSLNEKEEYLKKEPVLPKSSLLKQVGALGLVALPVMEHKKLAEPTKEDIVKQASKHELTLMSNSDFNELKSKASKTVEDLAAEQKKQVLSESDYSNLLNPSVTEIEKQAKSHDLVVVNKNDFELLQEKSKKTLDDLAKESDSVVLSQEKYKKLVSPTIEDLEAHAKSQDSVIISRNALDELTTKSQRTLDDLANESGAIVLSKDAHNELLSPSKDKLLELATGAGLVALSTNEHEQLKSLTTRPTVEFLSQKAEELNMTLVDKDRFADLSAAANKSIDDYAKDNNLVLLSNEGYEKLLHPSTEKLQSLAEEADLVVVPHCEFSKLKDPEKLEVKDIEKRLGVLGYTAVDEEHLKSLKEPGEDQVIQLCEKYNLHPIAKDAFEQLSSKDHVLERAESLGFVSVPREEYYSLKSRADEPDRATVESQVEKLGCAMVGKKEYEAYLKSSSSISKVELEAKAQKIDHVLVPAAEFQELMELKEPTIPTESPTTPTSKFHQTKEYFENVHKSNEKESSKAKVFESAKSLGFVPVAADEYKHLIEHQKDHVITKSDIYTCSKDFGLTVLPSDEYKNLLKSRQKDDITLAELQRYAKQFDMTLVNLGSEGTSSPPETNSIFLGQNHSMSTISSTINESDFTDALSRQPSNASTIHAAGATIGSMTVDELRVQASANGYKLVRLGEEELAEPRSLSNDSSSVYYTGADDNDYDTDHEVESHHDTVTVDEVPAQTKEALTESASKMGLVVLEKPDLESLSNSLARVQLDARAKDLDLVNENGGEFISAENPEVHKIREIFAAAGLHVLSDEQLQSVEQTAKSSVKPEDVVDQSNVVDVGSSLGMKVIPVTEYEKALEGAKPTKESIVSSAAAFGLVAVDKKEYRDMQLRAESHKHSSGLGIGAGIGLTAGSLAAISAGAAGFASPSVASSAGNVGAKEAVAAPVNKLPTEEPTKAEALKSIQAHGLVALDSSEVDALKQKAILASDSKHMVKTLEASGMSVIASSDLESLKNKANQEPIILTKDDLIDKLQEQGLTVIEPAKLESLKEKANDAKSLTRDDIVEKAQEQGLAVIEPMELESLKNKANQEPVILTKDDLVEKVQEQGMAVIAPSELEILREKAKQAPPVLSEDDLVEKVQQQGLAVISHEELESLKEKAKEPVPLTRDEIAEKAQEQGLTVIEPMELESLKMRVEEPLVLTKETLVQQAQQQGLAVIEPVELGTLKQTAEKKISQDDAVEVVKSHGLVVIAPEELEDLKKDTQASTLSRSQIEEGALALGLVTISKDEFANIKAKEQPVTGQTRDLTSTDSLTQSAIGATSDTIGTTGAAITTGAFATDKSNVEKDVAHEKVVSSDDVESWARQHDLLLIPEQSFIATNVSRIPDPQNVVVLPTTYYNKLTKSEVFTLDKITNDELQAQAKKRGFHLVSGDAGIHAGTSTLSRKNSLVSISSGQSRKNMAEHAQAAARDDFDQHTRLSRVTSRNSKTNRSRTSSKGPPPSSLSRDASVDGGLSLMTNASLSEPKIIPALTQTVIGEYVYKYYRRLGPLSSISETRHERYFWVHPYTLTLYWSTTNPVLGNPSNHKTRAAAIISVESVDDNNPLPAGLYHKSIVVHSQSRSVKFTCSTRQRHNIWYNSLRYLIQRSTDGLDFDDDLYIGIPPAV</sequence>
<dbReference type="Pfam" id="PF12814">
    <property type="entry name" value="Mcp5_PH"/>
    <property type="match status" value="1"/>
</dbReference>
<organism evidence="4 5">
    <name type="scientific">Cyberlindnera jadinii (strain ATCC 18201 / CBS 1600 / BCRC 20928 / JCM 3617 / NBRC 0987 / NRRL Y-1542)</name>
    <name type="common">Torula yeast</name>
    <name type="synonym">Candida utilis</name>
    <dbReference type="NCBI Taxonomy" id="983966"/>
    <lineage>
        <taxon>Eukaryota</taxon>
        <taxon>Fungi</taxon>
        <taxon>Dikarya</taxon>
        <taxon>Ascomycota</taxon>
        <taxon>Saccharomycotina</taxon>
        <taxon>Saccharomycetes</taxon>
        <taxon>Phaffomycetales</taxon>
        <taxon>Phaffomycetaceae</taxon>
        <taxon>Cyberlindnera</taxon>
    </lineage>
</organism>
<dbReference type="InterPro" id="IPR001849">
    <property type="entry name" value="PH_domain"/>
</dbReference>
<dbReference type="PANTHER" id="PTHR28190:SF1">
    <property type="entry name" value="NUCLEAR MIGRATION PROTEIN NUM1"/>
    <property type="match status" value="1"/>
</dbReference>
<gene>
    <name evidence="4" type="ORF">CYBJADRAFT_167533</name>
</gene>
<dbReference type="PANTHER" id="PTHR28190">
    <property type="entry name" value="NUCLEAR MIGRATION PROTEIN NUM1"/>
    <property type="match status" value="1"/>
</dbReference>
<evidence type="ECO:0000256" key="2">
    <source>
        <dbReference type="SAM" id="MobiDB-lite"/>
    </source>
</evidence>
<feature type="region of interest" description="Disordered" evidence="2">
    <location>
        <begin position="1"/>
        <end position="92"/>
    </location>
</feature>
<feature type="compositionally biased region" description="Polar residues" evidence="2">
    <location>
        <begin position="394"/>
        <end position="414"/>
    </location>
</feature>
<feature type="coiled-coil region" evidence="1">
    <location>
        <begin position="831"/>
        <end position="858"/>
    </location>
</feature>
<dbReference type="OMA" id="VWYNSLR"/>
<dbReference type="GO" id="GO:0000226">
    <property type="term" value="P:microtubule cytoskeleton organization"/>
    <property type="evidence" value="ECO:0007669"/>
    <property type="project" value="TreeGrafter"/>
</dbReference>